<dbReference type="EMBL" id="VSRR010074015">
    <property type="protein sequence ID" value="MPC87281.1"/>
    <property type="molecule type" value="Genomic_DNA"/>
</dbReference>
<reference evidence="2 3" key="1">
    <citation type="submission" date="2019-05" db="EMBL/GenBank/DDBJ databases">
        <title>Another draft genome of Portunus trituberculatus and its Hox gene families provides insights of decapod evolution.</title>
        <authorList>
            <person name="Jeong J.-H."/>
            <person name="Song I."/>
            <person name="Kim S."/>
            <person name="Choi T."/>
            <person name="Kim D."/>
            <person name="Ryu S."/>
            <person name="Kim W."/>
        </authorList>
    </citation>
    <scope>NUCLEOTIDE SEQUENCE [LARGE SCALE GENOMIC DNA]</scope>
    <source>
        <tissue evidence="2">Muscle</tissue>
    </source>
</reference>
<feature type="transmembrane region" description="Helical" evidence="1">
    <location>
        <begin position="57"/>
        <end position="79"/>
    </location>
</feature>
<dbReference type="AlphaFoldDB" id="A0A5B7IP63"/>
<keyword evidence="1" id="KW-0812">Transmembrane</keyword>
<dbReference type="Proteomes" id="UP000324222">
    <property type="component" value="Unassembled WGS sequence"/>
</dbReference>
<comment type="caution">
    <text evidence="2">The sequence shown here is derived from an EMBL/GenBank/DDBJ whole genome shotgun (WGS) entry which is preliminary data.</text>
</comment>
<protein>
    <submittedName>
        <fullName evidence="2">Uncharacterized protein</fullName>
    </submittedName>
</protein>
<gene>
    <name evidence="2" type="ORF">E2C01_082139</name>
</gene>
<evidence type="ECO:0000313" key="3">
    <source>
        <dbReference type="Proteomes" id="UP000324222"/>
    </source>
</evidence>
<evidence type="ECO:0000313" key="2">
    <source>
        <dbReference type="EMBL" id="MPC87281.1"/>
    </source>
</evidence>
<sequence length="97" mass="10967">MDTMMKTHSDEKKSMTSISNVLLLFFILFKPLTPSPRPSCPQPSTFICRQSLLPDYLQVFVIIIIIIIFIIIITLAYVITAGQKSPRTSCIDFLSDV</sequence>
<organism evidence="2 3">
    <name type="scientific">Portunus trituberculatus</name>
    <name type="common">Swimming crab</name>
    <name type="synonym">Neptunus trituberculatus</name>
    <dbReference type="NCBI Taxonomy" id="210409"/>
    <lineage>
        <taxon>Eukaryota</taxon>
        <taxon>Metazoa</taxon>
        <taxon>Ecdysozoa</taxon>
        <taxon>Arthropoda</taxon>
        <taxon>Crustacea</taxon>
        <taxon>Multicrustacea</taxon>
        <taxon>Malacostraca</taxon>
        <taxon>Eumalacostraca</taxon>
        <taxon>Eucarida</taxon>
        <taxon>Decapoda</taxon>
        <taxon>Pleocyemata</taxon>
        <taxon>Brachyura</taxon>
        <taxon>Eubrachyura</taxon>
        <taxon>Portunoidea</taxon>
        <taxon>Portunidae</taxon>
        <taxon>Portuninae</taxon>
        <taxon>Portunus</taxon>
    </lineage>
</organism>
<name>A0A5B7IP63_PORTR</name>
<keyword evidence="3" id="KW-1185">Reference proteome</keyword>
<evidence type="ECO:0000256" key="1">
    <source>
        <dbReference type="SAM" id="Phobius"/>
    </source>
</evidence>
<accession>A0A5B7IP63</accession>
<proteinExistence type="predicted"/>
<keyword evidence="1" id="KW-1133">Transmembrane helix</keyword>
<keyword evidence="1" id="KW-0472">Membrane</keyword>